<dbReference type="InterPro" id="IPR003564">
    <property type="entry name" value="DHNTPase"/>
</dbReference>
<protein>
    <submittedName>
        <fullName evidence="4">Dihydroneopterin triphosphate diphosphatase</fullName>
    </submittedName>
</protein>
<accession>A0ABN1LDC1</accession>
<organism evidence="4 5">
    <name type="scientific">Aliiglaciecola litoralis</name>
    <dbReference type="NCBI Taxonomy" id="582857"/>
    <lineage>
        <taxon>Bacteria</taxon>
        <taxon>Pseudomonadati</taxon>
        <taxon>Pseudomonadota</taxon>
        <taxon>Gammaproteobacteria</taxon>
        <taxon>Alteromonadales</taxon>
        <taxon>Alteromonadaceae</taxon>
        <taxon>Aliiglaciecola</taxon>
    </lineage>
</organism>
<keyword evidence="2" id="KW-0378">Hydrolase</keyword>
<dbReference type="PANTHER" id="PTHR21340">
    <property type="entry name" value="DIADENOSINE 5,5-P1,P4-TETRAPHOSPHATE PYROPHOSPHOHYDROLASE MUTT"/>
    <property type="match status" value="1"/>
</dbReference>
<comment type="cofactor">
    <cofactor evidence="1">
        <name>Mg(2+)</name>
        <dbReference type="ChEBI" id="CHEBI:18420"/>
    </cofactor>
</comment>
<feature type="domain" description="Nudix hydrolase" evidence="3">
    <location>
        <begin position="4"/>
        <end position="142"/>
    </location>
</feature>
<dbReference type="Proteomes" id="UP001500359">
    <property type="component" value="Unassembled WGS sequence"/>
</dbReference>
<name>A0ABN1LDC1_9ALTE</name>
<dbReference type="SUPFAM" id="SSF55811">
    <property type="entry name" value="Nudix"/>
    <property type="match status" value="1"/>
</dbReference>
<dbReference type="CDD" id="cd04664">
    <property type="entry name" value="NUDIX_DHNTPase_like"/>
    <property type="match status" value="1"/>
</dbReference>
<evidence type="ECO:0000256" key="1">
    <source>
        <dbReference type="ARBA" id="ARBA00001946"/>
    </source>
</evidence>
<comment type="caution">
    <text evidence="4">The sequence shown here is derived from an EMBL/GenBank/DDBJ whole genome shotgun (WGS) entry which is preliminary data.</text>
</comment>
<evidence type="ECO:0000313" key="5">
    <source>
        <dbReference type="Proteomes" id="UP001500359"/>
    </source>
</evidence>
<dbReference type="PROSITE" id="PS00893">
    <property type="entry name" value="NUDIX_BOX"/>
    <property type="match status" value="1"/>
</dbReference>
<evidence type="ECO:0000259" key="3">
    <source>
        <dbReference type="PROSITE" id="PS51462"/>
    </source>
</evidence>
<dbReference type="RefSeq" id="WP_343856382.1">
    <property type="nucleotide sequence ID" value="NZ_BAAAFD010000001.1"/>
</dbReference>
<evidence type="ECO:0000313" key="4">
    <source>
        <dbReference type="EMBL" id="GAA0853453.1"/>
    </source>
</evidence>
<dbReference type="InterPro" id="IPR020084">
    <property type="entry name" value="NUDIX_hydrolase_CS"/>
</dbReference>
<dbReference type="PROSITE" id="PS51462">
    <property type="entry name" value="NUDIX"/>
    <property type="match status" value="1"/>
</dbReference>
<dbReference type="Pfam" id="PF00293">
    <property type="entry name" value="NUDIX"/>
    <property type="match status" value="1"/>
</dbReference>
<dbReference type="PRINTS" id="PR01404">
    <property type="entry name" value="NPPPHYDRLASE"/>
</dbReference>
<dbReference type="EMBL" id="BAAAFD010000001">
    <property type="protein sequence ID" value="GAA0853453.1"/>
    <property type="molecule type" value="Genomic_DNA"/>
</dbReference>
<reference evidence="4 5" key="1">
    <citation type="journal article" date="2019" name="Int. J. Syst. Evol. Microbiol.">
        <title>The Global Catalogue of Microorganisms (GCM) 10K type strain sequencing project: providing services to taxonomists for standard genome sequencing and annotation.</title>
        <authorList>
            <consortium name="The Broad Institute Genomics Platform"/>
            <consortium name="The Broad Institute Genome Sequencing Center for Infectious Disease"/>
            <person name="Wu L."/>
            <person name="Ma J."/>
        </authorList>
    </citation>
    <scope>NUCLEOTIDE SEQUENCE [LARGE SCALE GENOMIC DNA]</scope>
    <source>
        <strain evidence="4 5">JCM 15896</strain>
    </source>
</reference>
<proteinExistence type="predicted"/>
<gene>
    <name evidence="4" type="primary">nudB</name>
    <name evidence="4" type="ORF">GCM10009114_06240</name>
</gene>
<sequence length="148" mass="17015">MAFRRPESALIVIYDQDNRVLLLQRQDDANFWQSVTGTLEVDEDAMQTAIREVKEETGIDIQAGGLELVDCRSTNQYVIREAWQHRYPPGNKINTEYVFAWQVKGDERIILTEHTSYIWLDKASAIDKAWSPSNQQAIAQFVPDNKGN</sequence>
<dbReference type="InterPro" id="IPR015797">
    <property type="entry name" value="NUDIX_hydrolase-like_dom_sf"/>
</dbReference>
<keyword evidence="5" id="KW-1185">Reference proteome</keyword>
<dbReference type="InterPro" id="IPR000086">
    <property type="entry name" value="NUDIX_hydrolase_dom"/>
</dbReference>
<dbReference type="NCBIfam" id="NF006961">
    <property type="entry name" value="PRK09438.1"/>
    <property type="match status" value="1"/>
</dbReference>
<dbReference type="Gene3D" id="3.90.79.10">
    <property type="entry name" value="Nucleoside Triphosphate Pyrophosphohydrolase"/>
    <property type="match status" value="1"/>
</dbReference>
<evidence type="ECO:0000256" key="2">
    <source>
        <dbReference type="ARBA" id="ARBA00022801"/>
    </source>
</evidence>
<dbReference type="InterPro" id="IPR051325">
    <property type="entry name" value="Nudix_hydrolase_domain"/>
</dbReference>
<dbReference type="PANTHER" id="PTHR21340:SF0">
    <property type="entry name" value="BIS(5'-NUCLEOSYL)-TETRAPHOSPHATASE [ASYMMETRICAL]"/>
    <property type="match status" value="1"/>
</dbReference>